<sequence length="821" mass="87138">MGVVTCILALGSVGDVLPLAHLAIKLSNDDIKVCIASHVHHQTWLVPLIEPAGVAFHALSLPPARVWNTTCFHIAEALGVLSVVVSACLPYPPPASFKARLKAAYPRLWGTLQHEGEGVRWAEVEHWMWPLFTERWGEWRRQRLHLPAVPYQAASQLPPAPPLLLCLSPRLVDQPASWPSSVKVCGSCEPSVHCASPGTGEQSSDMEASSKVQEDSRAAAAPNAMEQAKGTLEGAIGGDIMNSFSGQVLALALRQSGLCGVLLTGHWDALSSASQELSENGGSSVLAAVRGFVDHAQLFSHCCALVHHGGAGTVAAALRAGLPAVICPLQFDQFMWADKLEHMGLARVLPGRNLLDPSVEAAAAKLSAALSAVVQSDAMRSTCQQLRSDIEAEDGAEVAANYIRRALHAPQHNPGSEVRQPDSPVGLVRLPNGWEVHASSASEAHFLYQEIFEEHCYLQHGITVQEADVVVDVGANIGLFSLYLLSKDKGERPAQIWALEPLPPNISRLHKNVAAFGAEGQVTIVPVALGSSAATIPFTYYPRMPGNSTSRPAEKAALQAGCMHASLFEHSSTHACQVTTLDDFMRQHALTHIDLLKVDVEGDEEDVLLGLSQFDKVAQIVVEGLPNSLAAEWTGPQDHAKPQGAQVSLQQAVLGSAKTATGSVAATSKIAHGFNLAEQGVQDAPAAAAAVPMAPGGRSCESWLAEADARVYQRDFQRQPITVLEGFGSNNELANCAVPCKMTGGSPAQTTDGPVTYDAHFGPSSDSSSGMGLSVVRNMESMTNYPGLAVEQAHADGYDVVMTTRLDSDVLPATCPGQSTW</sequence>
<dbReference type="NCBIfam" id="TIGR01444">
    <property type="entry name" value="fkbM_fam"/>
    <property type="match status" value="1"/>
</dbReference>
<dbReference type="SUPFAM" id="SSF53335">
    <property type="entry name" value="S-adenosyl-L-methionine-dependent methyltransferases"/>
    <property type="match status" value="1"/>
</dbReference>
<dbReference type="Pfam" id="PF05050">
    <property type="entry name" value="Methyltransf_21"/>
    <property type="match status" value="1"/>
</dbReference>
<proteinExistence type="predicted"/>
<evidence type="ECO:0000259" key="3">
    <source>
        <dbReference type="Pfam" id="PF06722"/>
    </source>
</evidence>
<feature type="region of interest" description="Disordered" evidence="1">
    <location>
        <begin position="195"/>
        <end position="224"/>
    </location>
</feature>
<dbReference type="Pfam" id="PF06722">
    <property type="entry name" value="EryCIII-like_C"/>
    <property type="match status" value="1"/>
</dbReference>
<comment type="caution">
    <text evidence="4">The sequence shown here is derived from an EMBL/GenBank/DDBJ whole genome shotgun (WGS) entry which is preliminary data.</text>
</comment>
<reference evidence="4 5" key="1">
    <citation type="journal article" date="2024" name="Nat. Commun.">
        <title>Phylogenomics reveals the evolutionary origins of lichenization in chlorophyte algae.</title>
        <authorList>
            <person name="Puginier C."/>
            <person name="Libourel C."/>
            <person name="Otte J."/>
            <person name="Skaloud P."/>
            <person name="Haon M."/>
            <person name="Grisel S."/>
            <person name="Petersen M."/>
            <person name="Berrin J.G."/>
            <person name="Delaux P.M."/>
            <person name="Dal Grande F."/>
            <person name="Keller J."/>
        </authorList>
    </citation>
    <scope>NUCLEOTIDE SEQUENCE [LARGE SCALE GENOMIC DNA]</scope>
    <source>
        <strain evidence="4 5">SAG 216-7</strain>
    </source>
</reference>
<dbReference type="Gene3D" id="3.40.50.150">
    <property type="entry name" value="Vaccinia Virus protein VP39"/>
    <property type="match status" value="1"/>
</dbReference>
<organism evidence="4 5">
    <name type="scientific">Coccomyxa subellipsoidea</name>
    <dbReference type="NCBI Taxonomy" id="248742"/>
    <lineage>
        <taxon>Eukaryota</taxon>
        <taxon>Viridiplantae</taxon>
        <taxon>Chlorophyta</taxon>
        <taxon>core chlorophytes</taxon>
        <taxon>Trebouxiophyceae</taxon>
        <taxon>Trebouxiophyceae incertae sedis</taxon>
        <taxon>Coccomyxaceae</taxon>
        <taxon>Coccomyxa</taxon>
    </lineage>
</organism>
<feature type="domain" description="Methyltransferase FkbM" evidence="2">
    <location>
        <begin position="472"/>
        <end position="613"/>
    </location>
</feature>
<dbReference type="InterPro" id="IPR010610">
    <property type="entry name" value="EryCIII-like_C"/>
</dbReference>
<evidence type="ECO:0008006" key="6">
    <source>
        <dbReference type="Google" id="ProtNLM"/>
    </source>
</evidence>
<evidence type="ECO:0000313" key="4">
    <source>
        <dbReference type="EMBL" id="KAK9909821.1"/>
    </source>
</evidence>
<dbReference type="PANTHER" id="PTHR48050:SF11">
    <property type="entry name" value="GLYCOSYLTRANSFERASE"/>
    <property type="match status" value="1"/>
</dbReference>
<dbReference type="SUPFAM" id="SSF53756">
    <property type="entry name" value="UDP-Glycosyltransferase/glycogen phosphorylase"/>
    <property type="match status" value="1"/>
</dbReference>
<evidence type="ECO:0000313" key="5">
    <source>
        <dbReference type="Proteomes" id="UP001491310"/>
    </source>
</evidence>
<dbReference type="EMBL" id="JALJOT010000006">
    <property type="protein sequence ID" value="KAK9909821.1"/>
    <property type="molecule type" value="Genomic_DNA"/>
</dbReference>
<gene>
    <name evidence="4" type="ORF">WJX75_007980</name>
</gene>
<name>A0ABR2YSA2_9CHLO</name>
<keyword evidence="5" id="KW-1185">Reference proteome</keyword>
<evidence type="ECO:0000259" key="2">
    <source>
        <dbReference type="Pfam" id="PF05050"/>
    </source>
</evidence>
<feature type="domain" description="Erythromycin biosynthesis protein CIII-like C-terminal" evidence="3">
    <location>
        <begin position="283"/>
        <end position="399"/>
    </location>
</feature>
<dbReference type="PANTHER" id="PTHR48050">
    <property type="entry name" value="STEROL 3-BETA-GLUCOSYLTRANSFERASE"/>
    <property type="match status" value="1"/>
</dbReference>
<protein>
    <recommendedName>
        <fullName evidence="6">UDP-Glycosyltransferase/glycogen phosphorylase</fullName>
    </recommendedName>
</protein>
<dbReference type="Gene3D" id="3.40.50.2000">
    <property type="entry name" value="Glycogen Phosphorylase B"/>
    <property type="match status" value="3"/>
</dbReference>
<accession>A0ABR2YSA2</accession>
<dbReference type="InterPro" id="IPR006342">
    <property type="entry name" value="FkbM_mtfrase"/>
</dbReference>
<dbReference type="Proteomes" id="UP001491310">
    <property type="component" value="Unassembled WGS sequence"/>
</dbReference>
<evidence type="ECO:0000256" key="1">
    <source>
        <dbReference type="SAM" id="MobiDB-lite"/>
    </source>
</evidence>
<dbReference type="InterPro" id="IPR050426">
    <property type="entry name" value="Glycosyltransferase_28"/>
</dbReference>
<dbReference type="InterPro" id="IPR029063">
    <property type="entry name" value="SAM-dependent_MTases_sf"/>
</dbReference>
<feature type="compositionally biased region" description="Polar residues" evidence="1">
    <location>
        <begin position="199"/>
        <end position="211"/>
    </location>
</feature>